<dbReference type="Proteomes" id="UP001189619">
    <property type="component" value="Chromosome"/>
</dbReference>
<dbReference type="AlphaFoldDB" id="A0AA48MBZ3"/>
<accession>A0AA48MBZ3</accession>
<dbReference type="Pfam" id="PF06089">
    <property type="entry name" value="Asparaginase_II"/>
    <property type="match status" value="1"/>
</dbReference>
<dbReference type="PANTHER" id="PTHR42110">
    <property type="entry name" value="L-ASPARAGINASE, PUTATIVE (AFU_ORTHOLOGUE AFUA_3G11890)-RELATED"/>
    <property type="match status" value="1"/>
</dbReference>
<dbReference type="KEGG" id="bayd:BSPP4475_14240"/>
<sequence>MNVVAKVYRGEIVESSHLGHVAVVDAQGTLLYWYGDPHRLTFARSSMKPIQAIPVVETGAADRFGLEPADLSLCCASHSGELRHRERALAMLVRCGHTEAALQCGAHVPRDEESYKQLLREDKPLTPVYSNCSGKHAGMIATAVHLGEDVATYHHPDHPVQQRILDAVSDLTSYPREKIALAVDGCGVPVHCLPLSHCAWAYAKLAKPDVIAAPQRRQAVRRITDAMTAHPEMVGGNHRYCTDLMRAFRGRVIGKAGAEAVYCLGDRQTGLGIAVKIEDGGARALYAVVNEVLRQLGIGTDGPLEELAAYTEPAVTTMSGVAVGRIATRFALNRDSIDLRA</sequence>
<gene>
    <name evidence="1" type="ORF">BSPP4475_14240</name>
</gene>
<dbReference type="InterPro" id="IPR010349">
    <property type="entry name" value="Asparaginase_II"/>
</dbReference>
<reference evidence="1" key="1">
    <citation type="submission" date="2023-07" db="EMBL/GenBank/DDBJ databases">
        <authorList>
            <person name="Ivanov I."/>
            <person name="Teneva D."/>
            <person name="Stoikov I."/>
        </authorList>
    </citation>
    <scope>NUCLEOTIDE SEQUENCE</scope>
    <source>
        <strain evidence="1">4475</strain>
    </source>
</reference>
<dbReference type="PANTHER" id="PTHR42110:SF1">
    <property type="entry name" value="L-ASPARAGINASE, PUTATIVE (AFU_ORTHOLOGUE AFUA_3G11890)-RELATED"/>
    <property type="match status" value="1"/>
</dbReference>
<organism evidence="1 2">
    <name type="scientific">Brevibacillus aydinogluensis</name>
    <dbReference type="NCBI Taxonomy" id="927786"/>
    <lineage>
        <taxon>Bacteria</taxon>
        <taxon>Bacillati</taxon>
        <taxon>Bacillota</taxon>
        <taxon>Bacilli</taxon>
        <taxon>Bacillales</taxon>
        <taxon>Paenibacillaceae</taxon>
        <taxon>Brevibacillus</taxon>
    </lineage>
</organism>
<protein>
    <submittedName>
        <fullName evidence="1">L-asparaginase</fullName>
    </submittedName>
</protein>
<keyword evidence="2" id="KW-1185">Reference proteome</keyword>
<evidence type="ECO:0000313" key="1">
    <source>
        <dbReference type="EMBL" id="CAJ1003475.1"/>
    </source>
</evidence>
<evidence type="ECO:0000313" key="2">
    <source>
        <dbReference type="Proteomes" id="UP001189619"/>
    </source>
</evidence>
<dbReference type="RefSeq" id="WP_171566376.1">
    <property type="nucleotide sequence ID" value="NZ_JAUSVZ010000001.1"/>
</dbReference>
<dbReference type="EMBL" id="OY569118">
    <property type="protein sequence ID" value="CAJ1003475.1"/>
    <property type="molecule type" value="Genomic_DNA"/>
</dbReference>
<name>A0AA48MBZ3_9BACL</name>
<proteinExistence type="predicted"/>